<evidence type="ECO:0000313" key="1">
    <source>
        <dbReference type="EMBL" id="RJG55185.1"/>
    </source>
</evidence>
<keyword evidence="2" id="KW-1185">Reference proteome</keyword>
<evidence type="ECO:0000313" key="2">
    <source>
        <dbReference type="Proteomes" id="UP000283469"/>
    </source>
</evidence>
<dbReference type="Pfam" id="PF02810">
    <property type="entry name" value="SEC-C"/>
    <property type="match status" value="1"/>
</dbReference>
<dbReference type="EMBL" id="QVRA01000007">
    <property type="protein sequence ID" value="RJG55185.1"/>
    <property type="molecule type" value="Genomic_DNA"/>
</dbReference>
<dbReference type="Proteomes" id="UP000283469">
    <property type="component" value="Unassembled WGS sequence"/>
</dbReference>
<name>A0A418YTF5_9SPHN</name>
<sequence>MGFEKNPHPPSPTIFQFKNKWGTPLDRFCGRGALGTMGKRRKSGVTGPKPDDYFASGPLEMARFGNTMVMRSRLTESQHQAMQARMVEQFPQVVAEIDATVARIVDQIARLPADRLLHRGWWEFAALAITAGSADVEEAGALRMIDYVQSMVAAVPPAVSQAKELTDEDWATLQLDIRRLFEQITINYQSCLTATRKTADPNLDMALEEFRFRAEGMWMHVRGERYQPHERIALADLLAPHSDVFERLFGIDAPTLVAEFDKILVKLTSGAGEAMLAMKQFQIDSVERMEKLAELPGIDTIEALREKLWDDPDLAAQRDSVMGEVVGVDLFDIAKITSLPAALVNELTWNPGEEGSFLAPGKFAGWPLRIWPTMLRPFIRLDDRALCFDMWSLFDNIYRALQRIVCRLEPSYRETWNSRQKAVTEELPFAYFAKLLPGMRRFDAVNYLWKSGAGKPQWHECDGLIIYDDHLFVIEVKAGAFTYTSPATDLEAHLSSLKGLLEAPAKQGTRFLDYLESAEEVAIANNDRIEVARIRRADFRHVTVVAITLDAFTELAARAQHLKAVGINVGARPVWSLSIDDLRVYADLFDNPLTFLHFVEQRMLAAQNERVDLNDEVDHFGLYLAQNNYAQFASEFAPKDKLNFNGFRTPVDEFYASIAYGETPILPRQEMPDRIAEIVEVLARSDKLGRSQAASFLLDAGGELRASVADGIENQLEGNIRLGRQRPLMFSGEQPFSVCTSSQAVPRDANKALEYVRSLVAANGEECRFLIELEYDADSVLRDVHWQHVSLSGIAPASVVLAHIEGQKLRRVRLANARAAGKIGVNSPCPCGSGKKYKKCCRS</sequence>
<dbReference type="OrthoDB" id="1551443at2"/>
<comment type="caution">
    <text evidence="1">The sequence shown here is derived from an EMBL/GenBank/DDBJ whole genome shotgun (WGS) entry which is preliminary data.</text>
</comment>
<protein>
    <recommendedName>
        <fullName evidence="3">Preprotein translocase subunit SecA</fullName>
    </recommendedName>
</protein>
<dbReference type="InterPro" id="IPR004027">
    <property type="entry name" value="SEC_C_motif"/>
</dbReference>
<dbReference type="Gene3D" id="3.10.450.50">
    <property type="match status" value="1"/>
</dbReference>
<gene>
    <name evidence="1" type="ORF">D0Z70_10250</name>
</gene>
<evidence type="ECO:0008006" key="3">
    <source>
        <dbReference type="Google" id="ProtNLM"/>
    </source>
</evidence>
<dbReference type="AlphaFoldDB" id="A0A418YTF5"/>
<organism evidence="1 2">
    <name type="scientific">Sphingobium terrigena</name>
    <dbReference type="NCBI Taxonomy" id="2304063"/>
    <lineage>
        <taxon>Bacteria</taxon>
        <taxon>Pseudomonadati</taxon>
        <taxon>Pseudomonadota</taxon>
        <taxon>Alphaproteobacteria</taxon>
        <taxon>Sphingomonadales</taxon>
        <taxon>Sphingomonadaceae</taxon>
        <taxon>Sphingobium</taxon>
    </lineage>
</organism>
<proteinExistence type="predicted"/>
<accession>A0A418YTF5</accession>
<dbReference type="SUPFAM" id="SSF103642">
    <property type="entry name" value="Sec-C motif"/>
    <property type="match status" value="1"/>
</dbReference>
<reference evidence="1 2" key="1">
    <citation type="submission" date="2018-08" db="EMBL/GenBank/DDBJ databases">
        <title>Sphingobium sp. EO9.</title>
        <authorList>
            <person name="Park Y."/>
            <person name="Kim K.H."/>
            <person name="Jeon C.O."/>
        </authorList>
    </citation>
    <scope>NUCLEOTIDE SEQUENCE [LARGE SCALE GENOMIC DNA]</scope>
    <source>
        <strain evidence="1 2">EO9</strain>
    </source>
</reference>